<dbReference type="SMART" id="SM00487">
    <property type="entry name" value="DEXDc"/>
    <property type="match status" value="1"/>
</dbReference>
<evidence type="ECO:0000256" key="6">
    <source>
        <dbReference type="ARBA" id="ARBA00022840"/>
    </source>
</evidence>
<evidence type="ECO:0000256" key="2">
    <source>
        <dbReference type="ARBA" id="ARBA00022741"/>
    </source>
</evidence>
<dbReference type="PROSITE" id="PS51194">
    <property type="entry name" value="HELICASE_CTER"/>
    <property type="match status" value="1"/>
</dbReference>
<keyword evidence="11" id="KW-1185">Reference proteome</keyword>
<evidence type="ECO:0000256" key="5">
    <source>
        <dbReference type="ARBA" id="ARBA00022833"/>
    </source>
</evidence>
<dbReference type="GO" id="GO:0005524">
    <property type="term" value="F:ATP binding"/>
    <property type="evidence" value="ECO:0007669"/>
    <property type="project" value="InterPro"/>
</dbReference>
<sequence length="1459" mass="162252">MERAKRAAALKPKASYAEFDEGESEDNYGGAAEATSSLAGASKRFKRGSDDNEYNNNEYSNNNDYVNDEYNNNYYYGGSASESIGAAFSTYPVGIVANQQQLLFVQQQQIAQHRQMNFANGNNNNNNINSNYSYNPHQQAPMPMFAHQYSRPQNVYANNPSLLRRDVFLWKFRHLFLPLLPPNVSSYFNTLHARGFANSNIDIIPKRDFVPPQTLTATLKDYQLVGLQFLTWCVDNGMNAILADEMGLGKTLQTIAMLCYMRDTANLPGPYLIVCPLSVLSSWEAELRRWAPSFRFIRFHGPMNERATIKTRCEREKFDVYLTTYEQLVAESVWFRTSYHWRCVVLDEGHKIKNDKANMSAVVYSIPSQFRYILTGTPLQNNLHELWSLLHYLYPTIFSDATSSFFAQSFNLSKGLYDHRALEAARRLLEVVMLRRLKSSVDLSIPPKEELIVYLPLTEMQRFWYKRLLTRIENSMLGQKGDWRKLMNLLLQLRKVCNHPYILPNAEPEPFQNGEHLAAASSKLMFLDKLLPQLREQRKRVLIFSQFTRMLDVLQDFMVLRGEKFARLDGGTSRPRRNLDIRLFQRTDSPYNVFLISTKAGGLGINLTSADTIVMIDSDWNPQNDLQAMARSHRIGQTKSVTVYRTICRDTVEEQMLTRLQKKLFLSLSVTATSGSSGGEDDMPSLSKDDLITIFRYGTRTVTADDAESADSADTFFSKGLEDILAASRAHADAVNNSAANSSENAAAFSIAGLEMIKTRVFEGRELGKKGIVRRSKTNKDIAAEWEATAVILEDGKKRERVARTVVVGEDTILKELEGLEKWEAAPSVKRQQAGAVAKKRSAALAAATAVEENGKRGKWKGVAATNAAATAPAPPALKKREKRVYEHQEICIVCDEPGHIVLCSGCPRVVHPKCVGSTLEDMEKQILYFCPQHYCSICDRKTQDAGGLLFRCATCANSYCEDCLPVDEDVTEIGETLEVFEELGYGQIKQAYYIKCPPCMRYEKGENFTVTIAAGESGDNADGGGFFEGRNAVKTESQSQQSQQHHLGDSNGSNQQSNPQGQPQQPQSLPLLQSQLQSQAQVQPQFQFQPQQHQQQQQYQSSHQQQHDYAAGQSGFRALEAAIELHPLLQNPIMPPIQQQQPQFSQQLPQSKNLFHNNQYNNSSTLNNSIANPLNSSMRNQINDSILNPLNVSALNPLNSSSIINPLNSSINNSLNSSISNPLNSSANNQLNKSINNPLNNSISNPLRDSFLSHPLNSVFPAPAQMQTNSLPPIGASIQFPSQRHQVPRFAVYSSLPINGSSQFQGYQQLLLSQQPLQQNFADNVVGGCGVNGPSGPYFPAQVSARIVSNTAASTAFSYDFEPAASVGRQYSGSVGSGVDVTRDGVGNSGVVEDEKNTFSVGGTSIYSHHQQPQALQQLQQPQQLRKTVDVSVSDIGVGGGSPGIWSASQNGLDQGGR</sequence>
<dbReference type="Pfam" id="PF00271">
    <property type="entry name" value="Helicase_C"/>
    <property type="match status" value="1"/>
</dbReference>
<dbReference type="SMART" id="SM00249">
    <property type="entry name" value="PHD"/>
    <property type="match status" value="2"/>
</dbReference>
<name>A0AAD5XJB4_9FUNG</name>
<keyword evidence="2" id="KW-0547">Nucleotide-binding</keyword>
<dbReference type="InterPro" id="IPR011011">
    <property type="entry name" value="Znf_FYVE_PHD"/>
</dbReference>
<dbReference type="Pfam" id="PF00176">
    <property type="entry name" value="SNF2-rel_dom"/>
    <property type="match status" value="1"/>
</dbReference>
<feature type="domain" description="Helicase C-terminal" evidence="9">
    <location>
        <begin position="526"/>
        <end position="691"/>
    </location>
</feature>
<comment type="caution">
    <text evidence="10">The sequence shown here is derived from an EMBL/GenBank/DDBJ whole genome shotgun (WGS) entry which is preliminary data.</text>
</comment>
<dbReference type="InterPro" id="IPR049730">
    <property type="entry name" value="SNF2/RAD54-like_C"/>
</dbReference>
<keyword evidence="3" id="KW-0863">Zinc-finger</keyword>
<gene>
    <name evidence="10" type="ORF">HK100_009387</name>
</gene>
<dbReference type="SUPFAM" id="SSF57903">
    <property type="entry name" value="FYVE/PHD zinc finger"/>
    <property type="match status" value="1"/>
</dbReference>
<evidence type="ECO:0000313" key="11">
    <source>
        <dbReference type="Proteomes" id="UP001211907"/>
    </source>
</evidence>
<dbReference type="GO" id="GO:0016787">
    <property type="term" value="F:hydrolase activity"/>
    <property type="evidence" value="ECO:0007669"/>
    <property type="project" value="UniProtKB-KW"/>
</dbReference>
<dbReference type="InterPro" id="IPR001965">
    <property type="entry name" value="Znf_PHD"/>
</dbReference>
<dbReference type="PANTHER" id="PTHR10799">
    <property type="entry name" value="SNF2/RAD54 HELICASE FAMILY"/>
    <property type="match status" value="1"/>
</dbReference>
<evidence type="ECO:0000259" key="9">
    <source>
        <dbReference type="PROSITE" id="PS51194"/>
    </source>
</evidence>
<dbReference type="CDD" id="cd18793">
    <property type="entry name" value="SF2_C_SNF"/>
    <property type="match status" value="1"/>
</dbReference>
<evidence type="ECO:0000313" key="10">
    <source>
        <dbReference type="EMBL" id="KAJ3128081.1"/>
    </source>
</evidence>
<dbReference type="CDD" id="cd15489">
    <property type="entry name" value="PHD_SF"/>
    <property type="match status" value="1"/>
</dbReference>
<feature type="region of interest" description="Disordered" evidence="7">
    <location>
        <begin position="1020"/>
        <end position="1111"/>
    </location>
</feature>
<dbReference type="InterPro" id="IPR014001">
    <property type="entry name" value="Helicase_ATP-bd"/>
</dbReference>
<proteinExistence type="predicted"/>
<dbReference type="InterPro" id="IPR001650">
    <property type="entry name" value="Helicase_C-like"/>
</dbReference>
<dbReference type="SUPFAM" id="SSF52540">
    <property type="entry name" value="P-loop containing nucleoside triphosphate hydrolases"/>
    <property type="match status" value="2"/>
</dbReference>
<dbReference type="InterPro" id="IPR000330">
    <property type="entry name" value="SNF2_N"/>
</dbReference>
<dbReference type="InterPro" id="IPR013083">
    <property type="entry name" value="Znf_RING/FYVE/PHD"/>
</dbReference>
<accession>A0AAD5XJB4</accession>
<dbReference type="CDD" id="cd17919">
    <property type="entry name" value="DEXHc_Snf"/>
    <property type="match status" value="1"/>
</dbReference>
<protein>
    <submittedName>
        <fullName evidence="10">Uncharacterized protein</fullName>
    </submittedName>
</protein>
<dbReference type="GO" id="GO:0008270">
    <property type="term" value="F:zinc ion binding"/>
    <property type="evidence" value="ECO:0007669"/>
    <property type="project" value="UniProtKB-KW"/>
</dbReference>
<dbReference type="InterPro" id="IPR027417">
    <property type="entry name" value="P-loop_NTPase"/>
</dbReference>
<dbReference type="Proteomes" id="UP001211907">
    <property type="component" value="Unassembled WGS sequence"/>
</dbReference>
<evidence type="ECO:0000256" key="1">
    <source>
        <dbReference type="ARBA" id="ARBA00022723"/>
    </source>
</evidence>
<dbReference type="Gene3D" id="3.30.40.10">
    <property type="entry name" value="Zinc/RING finger domain, C3HC4 (zinc finger)"/>
    <property type="match status" value="1"/>
</dbReference>
<dbReference type="InterPro" id="IPR038718">
    <property type="entry name" value="SNF2-like_sf"/>
</dbReference>
<evidence type="ECO:0000256" key="4">
    <source>
        <dbReference type="ARBA" id="ARBA00022801"/>
    </source>
</evidence>
<evidence type="ECO:0000259" key="8">
    <source>
        <dbReference type="PROSITE" id="PS51192"/>
    </source>
</evidence>
<reference evidence="10" key="1">
    <citation type="submission" date="2020-05" db="EMBL/GenBank/DDBJ databases">
        <title>Phylogenomic resolution of chytrid fungi.</title>
        <authorList>
            <person name="Stajich J.E."/>
            <person name="Amses K."/>
            <person name="Simmons R."/>
            <person name="Seto K."/>
            <person name="Myers J."/>
            <person name="Bonds A."/>
            <person name="Quandt C.A."/>
            <person name="Barry K."/>
            <person name="Liu P."/>
            <person name="Grigoriev I."/>
            <person name="Longcore J.E."/>
            <person name="James T.Y."/>
        </authorList>
    </citation>
    <scope>NUCLEOTIDE SEQUENCE</scope>
    <source>
        <strain evidence="10">JEL0513</strain>
    </source>
</reference>
<dbReference type="EMBL" id="JADGJH010000480">
    <property type="protein sequence ID" value="KAJ3128081.1"/>
    <property type="molecule type" value="Genomic_DNA"/>
</dbReference>
<dbReference type="InterPro" id="IPR019787">
    <property type="entry name" value="Znf_PHD-finger"/>
</dbReference>
<evidence type="ECO:0000256" key="7">
    <source>
        <dbReference type="SAM" id="MobiDB-lite"/>
    </source>
</evidence>
<keyword evidence="5" id="KW-0862">Zinc</keyword>
<keyword evidence="6" id="KW-0067">ATP-binding</keyword>
<dbReference type="Gene3D" id="3.40.50.300">
    <property type="entry name" value="P-loop containing nucleotide triphosphate hydrolases"/>
    <property type="match status" value="1"/>
</dbReference>
<feature type="compositionally biased region" description="Low complexity" evidence="7">
    <location>
        <begin position="1056"/>
        <end position="1105"/>
    </location>
</feature>
<evidence type="ECO:0000256" key="3">
    <source>
        <dbReference type="ARBA" id="ARBA00022771"/>
    </source>
</evidence>
<organism evidence="10 11">
    <name type="scientific">Physocladia obscura</name>
    <dbReference type="NCBI Taxonomy" id="109957"/>
    <lineage>
        <taxon>Eukaryota</taxon>
        <taxon>Fungi</taxon>
        <taxon>Fungi incertae sedis</taxon>
        <taxon>Chytridiomycota</taxon>
        <taxon>Chytridiomycota incertae sedis</taxon>
        <taxon>Chytridiomycetes</taxon>
        <taxon>Chytridiales</taxon>
        <taxon>Chytriomycetaceae</taxon>
        <taxon>Physocladia</taxon>
    </lineage>
</organism>
<dbReference type="SMART" id="SM00490">
    <property type="entry name" value="HELICc"/>
    <property type="match status" value="1"/>
</dbReference>
<dbReference type="Gene3D" id="3.40.50.10810">
    <property type="entry name" value="Tandem AAA-ATPase domain"/>
    <property type="match status" value="1"/>
</dbReference>
<dbReference type="Pfam" id="PF00628">
    <property type="entry name" value="PHD"/>
    <property type="match status" value="1"/>
</dbReference>
<keyword evidence="4" id="KW-0378">Hydrolase</keyword>
<dbReference type="PROSITE" id="PS51192">
    <property type="entry name" value="HELICASE_ATP_BIND_1"/>
    <property type="match status" value="1"/>
</dbReference>
<feature type="region of interest" description="Disordered" evidence="7">
    <location>
        <begin position="1"/>
        <end position="36"/>
    </location>
</feature>
<feature type="domain" description="Helicase ATP-binding" evidence="8">
    <location>
        <begin position="231"/>
        <end position="396"/>
    </location>
</feature>
<keyword evidence="1" id="KW-0479">Metal-binding</keyword>